<evidence type="ECO:0000256" key="4">
    <source>
        <dbReference type="ARBA" id="ARBA00022842"/>
    </source>
</evidence>
<dbReference type="InterPro" id="IPR027450">
    <property type="entry name" value="AlkB-like"/>
</dbReference>
<name>A0A2K9NQZ6_BACTC</name>
<dbReference type="FunFam" id="2.60.120.590:FF:000004">
    <property type="entry name" value="DNA oxidative demethylase ALKBH2"/>
    <property type="match status" value="1"/>
</dbReference>
<sequence>MNFLPKGFIDIITEDGTLQYFEQYSDIKIDDVIEGIKWRNDSITLYGKTFPQPRLTAWYGDPGVKYSYSNIHMQALPWTPVLLKLKTQLENDLNVRFNSVLVNYYRDGNDHMSYHSDDEKELGPNPTIASLSFGETRSFQLKHKFDLEKKTVIIPITDGSLVVMKDELQHFWQHKISKTKKIIGPRVNLTFRMIY</sequence>
<organism evidence="9 10">
    <name type="scientific">Bacteriovorax stolpii</name>
    <name type="common">Bdellovibrio stolpii</name>
    <dbReference type="NCBI Taxonomy" id="960"/>
    <lineage>
        <taxon>Bacteria</taxon>
        <taxon>Pseudomonadati</taxon>
        <taxon>Bdellovibrionota</taxon>
        <taxon>Bacteriovoracia</taxon>
        <taxon>Bacteriovoracales</taxon>
        <taxon>Bacteriovoracaceae</taxon>
        <taxon>Bacteriovorax</taxon>
    </lineage>
</organism>
<dbReference type="Gene3D" id="2.60.120.590">
    <property type="entry name" value="Alpha-ketoglutarate-dependent dioxygenase AlkB-like"/>
    <property type="match status" value="1"/>
</dbReference>
<dbReference type="PROSITE" id="PS51471">
    <property type="entry name" value="FE2OG_OXY"/>
    <property type="match status" value="1"/>
</dbReference>
<gene>
    <name evidence="9" type="ORF">C0V70_03425</name>
</gene>
<proteinExistence type="predicted"/>
<keyword evidence="10" id="KW-1185">Reference proteome</keyword>
<dbReference type="InterPro" id="IPR005123">
    <property type="entry name" value="Oxoglu/Fe-dep_dioxygenase_dom"/>
</dbReference>
<evidence type="ECO:0000256" key="6">
    <source>
        <dbReference type="ARBA" id="ARBA00023002"/>
    </source>
</evidence>
<dbReference type="GO" id="GO:0140097">
    <property type="term" value="F:catalytic activity, acting on DNA"/>
    <property type="evidence" value="ECO:0007669"/>
    <property type="project" value="UniProtKB-ARBA"/>
</dbReference>
<dbReference type="GO" id="GO:0016705">
    <property type="term" value="F:oxidoreductase activity, acting on paired donors, with incorporation or reduction of molecular oxygen"/>
    <property type="evidence" value="ECO:0007669"/>
    <property type="project" value="UniProtKB-ARBA"/>
</dbReference>
<evidence type="ECO:0000256" key="2">
    <source>
        <dbReference type="ARBA" id="ARBA00022723"/>
    </source>
</evidence>
<keyword evidence="8" id="KW-0234">DNA repair</keyword>
<keyword evidence="4" id="KW-0460">Magnesium</keyword>
<dbReference type="GO" id="GO:0006307">
    <property type="term" value="P:DNA alkylation repair"/>
    <property type="evidence" value="ECO:0007669"/>
    <property type="project" value="InterPro"/>
</dbReference>
<dbReference type="EMBL" id="CP025704">
    <property type="protein sequence ID" value="AUN97174.1"/>
    <property type="molecule type" value="Genomic_DNA"/>
</dbReference>
<dbReference type="PANTHER" id="PTHR31212:SF4">
    <property type="entry name" value="ALPHA-KETOGLUTARATE-DEPENDENT DIOXYGENASE ALKB HOMOLOG 3"/>
    <property type="match status" value="1"/>
</dbReference>
<dbReference type="Pfam" id="PF13532">
    <property type="entry name" value="2OG-FeII_Oxy_2"/>
    <property type="match status" value="1"/>
</dbReference>
<evidence type="ECO:0000313" key="9">
    <source>
        <dbReference type="EMBL" id="AUN97174.1"/>
    </source>
</evidence>
<keyword evidence="6" id="KW-0560">Oxidoreductase</keyword>
<dbReference type="RefSeq" id="WP_102242469.1">
    <property type="nucleotide sequence ID" value="NZ_CP025704.1"/>
</dbReference>
<comment type="cofactor">
    <cofactor evidence="1">
        <name>Fe(2+)</name>
        <dbReference type="ChEBI" id="CHEBI:29033"/>
    </cofactor>
</comment>
<evidence type="ECO:0000256" key="1">
    <source>
        <dbReference type="ARBA" id="ARBA00001954"/>
    </source>
</evidence>
<dbReference type="InterPro" id="IPR037151">
    <property type="entry name" value="AlkB-like_sf"/>
</dbReference>
<dbReference type="SUPFAM" id="SSF51197">
    <property type="entry name" value="Clavaminate synthase-like"/>
    <property type="match status" value="1"/>
</dbReference>
<evidence type="ECO:0000256" key="7">
    <source>
        <dbReference type="ARBA" id="ARBA00023004"/>
    </source>
</evidence>
<keyword evidence="5 9" id="KW-0223">Dioxygenase</keyword>
<evidence type="ECO:0000256" key="8">
    <source>
        <dbReference type="ARBA" id="ARBA00023204"/>
    </source>
</evidence>
<evidence type="ECO:0000256" key="3">
    <source>
        <dbReference type="ARBA" id="ARBA00022763"/>
    </source>
</evidence>
<keyword evidence="7" id="KW-0408">Iron</keyword>
<keyword evidence="2" id="KW-0479">Metal-binding</keyword>
<accession>A0A2K9NQZ6</accession>
<evidence type="ECO:0000313" key="10">
    <source>
        <dbReference type="Proteomes" id="UP000235584"/>
    </source>
</evidence>
<protein>
    <submittedName>
        <fullName evidence="9">Alpha-ketoglutarate-dependent dioxygenase AlkB</fullName>
    </submittedName>
</protein>
<dbReference type="InterPro" id="IPR032854">
    <property type="entry name" value="ALKBH3"/>
</dbReference>
<evidence type="ECO:0000256" key="5">
    <source>
        <dbReference type="ARBA" id="ARBA00022964"/>
    </source>
</evidence>
<dbReference type="PANTHER" id="PTHR31212">
    <property type="entry name" value="ALPHA-KETOGLUTARATE-DEPENDENT DIOXYGENASE ALKB HOMOLOG 3"/>
    <property type="match status" value="1"/>
</dbReference>
<dbReference type="AlphaFoldDB" id="A0A2K9NQZ6"/>
<dbReference type="Proteomes" id="UP000235584">
    <property type="component" value="Chromosome"/>
</dbReference>
<dbReference type="KEGG" id="bsto:C0V70_03425"/>
<dbReference type="GO" id="GO:0032451">
    <property type="term" value="F:demethylase activity"/>
    <property type="evidence" value="ECO:0007669"/>
    <property type="project" value="UniProtKB-ARBA"/>
</dbReference>
<keyword evidence="3" id="KW-0227">DNA damage</keyword>
<reference evidence="9 10" key="1">
    <citation type="submission" date="2018-01" db="EMBL/GenBank/DDBJ databases">
        <title>Complete genome sequence of Bacteriovorax stolpii DSM12778.</title>
        <authorList>
            <person name="Tang B."/>
            <person name="Chang J."/>
        </authorList>
    </citation>
    <scope>NUCLEOTIDE SEQUENCE [LARGE SCALE GENOMIC DNA]</scope>
    <source>
        <strain evidence="9 10">DSM 12778</strain>
    </source>
</reference>
<dbReference type="GO" id="GO:0016787">
    <property type="term" value="F:hydrolase activity"/>
    <property type="evidence" value="ECO:0007669"/>
    <property type="project" value="UniProtKB-ARBA"/>
</dbReference>
<dbReference type="GO" id="GO:0046872">
    <property type="term" value="F:metal ion binding"/>
    <property type="evidence" value="ECO:0007669"/>
    <property type="project" value="UniProtKB-KW"/>
</dbReference>
<dbReference type="GO" id="GO:0051213">
    <property type="term" value="F:dioxygenase activity"/>
    <property type="evidence" value="ECO:0007669"/>
    <property type="project" value="UniProtKB-KW"/>
</dbReference>